<feature type="chain" id="PRO_5014118982" evidence="4">
    <location>
        <begin position="25"/>
        <end position="380"/>
    </location>
</feature>
<dbReference type="InterPro" id="IPR038404">
    <property type="entry name" value="TRAP_DctP_sf"/>
</dbReference>
<dbReference type="Proteomes" id="UP000234530">
    <property type="component" value="Chromosome"/>
</dbReference>
<dbReference type="OrthoDB" id="7239472at2"/>
<dbReference type="GO" id="GO:0055085">
    <property type="term" value="P:transmembrane transport"/>
    <property type="evidence" value="ECO:0007669"/>
    <property type="project" value="InterPro"/>
</dbReference>
<dbReference type="KEGG" id="pzh:CX676_03555"/>
<dbReference type="GO" id="GO:0042597">
    <property type="term" value="C:periplasmic space"/>
    <property type="evidence" value="ECO:0007669"/>
    <property type="project" value="UniProtKB-SubCell"/>
</dbReference>
<keyword evidence="3" id="KW-0574">Periplasm</keyword>
<keyword evidence="2 4" id="KW-0732">Signal</keyword>
<evidence type="ECO:0000313" key="6">
    <source>
        <dbReference type="Proteomes" id="UP000234530"/>
    </source>
</evidence>
<feature type="signal peptide" evidence="4">
    <location>
        <begin position="1"/>
        <end position="24"/>
    </location>
</feature>
<evidence type="ECO:0000256" key="2">
    <source>
        <dbReference type="ARBA" id="ARBA00022729"/>
    </source>
</evidence>
<dbReference type="AlphaFoldDB" id="A0A2H5EVN1"/>
<protein>
    <submittedName>
        <fullName evidence="5">C4-dicarboxylate ABC transporter substrate-binding protein</fullName>
    </submittedName>
</protein>
<dbReference type="NCBIfam" id="NF037995">
    <property type="entry name" value="TRAP_S1"/>
    <property type="match status" value="1"/>
</dbReference>
<organism evidence="5 6">
    <name type="scientific">Paracoccus zhejiangensis</name>
    <dbReference type="NCBI Taxonomy" id="1077935"/>
    <lineage>
        <taxon>Bacteria</taxon>
        <taxon>Pseudomonadati</taxon>
        <taxon>Pseudomonadota</taxon>
        <taxon>Alphaproteobacteria</taxon>
        <taxon>Rhodobacterales</taxon>
        <taxon>Paracoccaceae</taxon>
        <taxon>Paracoccus</taxon>
    </lineage>
</organism>
<gene>
    <name evidence="5" type="ORF">CX676_03555</name>
</gene>
<dbReference type="Gene3D" id="3.40.190.170">
    <property type="entry name" value="Bacterial extracellular solute-binding protein, family 7"/>
    <property type="match status" value="1"/>
</dbReference>
<sequence length="380" mass="40456">MTTALRALGAGISLALLPTLSAGAETLNYAYGYPESSAVGLAAVRFADEVSQKTGGELTVQPFSMSLLSLSETGPGLRDGMADIGYVLTPYYSAEYATSLFLHELNPLVNLGPQDGTAPLAYTGAILEYTLTKCPECLSEFAAQNQVYTGGGVTTLYGLQCTQPVASIADLKGKRVRTAGAGFVRFAEHFGAVGVPLPVNEVYEALSQGVLDCAMLSAPELTNYNLTDVVTDITPNIPGGLFAGVASTNVNRDVWQRLTVEEREAVLWGASQMTAGITWNFVTQEAEAMAAAEAKGISIHQPDEASQASVREFVEADLQTAAAIFRDTYGVARVDEIAADFPQMLEKWRGLVSGVDSHDALQKLLWDQVYSKIDPATYGL</sequence>
<evidence type="ECO:0000313" key="5">
    <source>
        <dbReference type="EMBL" id="AUH63344.1"/>
    </source>
</evidence>
<reference evidence="5 6" key="1">
    <citation type="journal article" date="2013" name="Antonie Van Leeuwenhoek">
        <title>Paracoccus zhejiangensis sp. nov., isolated from activated sludge in wastewater-treatment system.</title>
        <authorList>
            <person name="Wu Z.G."/>
            <person name="Zhang D.F."/>
            <person name="Liu Y.L."/>
            <person name="Wang F."/>
            <person name="Jiang X."/>
            <person name="Li C."/>
            <person name="Li S.P."/>
            <person name="Hong Q."/>
            <person name="Li W.J."/>
        </authorList>
    </citation>
    <scope>NUCLEOTIDE SEQUENCE [LARGE SCALE GENOMIC DNA]</scope>
    <source>
        <strain evidence="5 6">J6</strain>
    </source>
</reference>
<evidence type="ECO:0000256" key="1">
    <source>
        <dbReference type="ARBA" id="ARBA00004418"/>
    </source>
</evidence>
<evidence type="ECO:0000256" key="4">
    <source>
        <dbReference type="SAM" id="SignalP"/>
    </source>
</evidence>
<name>A0A2H5EVN1_9RHOB</name>
<dbReference type="PANTHER" id="PTHR33376">
    <property type="match status" value="1"/>
</dbReference>
<evidence type="ECO:0000256" key="3">
    <source>
        <dbReference type="ARBA" id="ARBA00022764"/>
    </source>
</evidence>
<dbReference type="EMBL" id="CP025430">
    <property type="protein sequence ID" value="AUH63344.1"/>
    <property type="molecule type" value="Genomic_DNA"/>
</dbReference>
<dbReference type="RefSeq" id="WP_101751386.1">
    <property type="nucleotide sequence ID" value="NZ_CP025430.1"/>
</dbReference>
<keyword evidence="6" id="KW-1185">Reference proteome</keyword>
<dbReference type="PANTHER" id="PTHR33376:SF4">
    <property type="entry name" value="SIALIC ACID-BINDING PERIPLASMIC PROTEIN SIAP"/>
    <property type="match status" value="1"/>
</dbReference>
<dbReference type="InterPro" id="IPR018389">
    <property type="entry name" value="DctP_fam"/>
</dbReference>
<comment type="subcellular location">
    <subcellularLocation>
        <location evidence="1">Periplasm</location>
    </subcellularLocation>
</comment>
<accession>A0A2H5EVN1</accession>
<proteinExistence type="predicted"/>
<dbReference type="Pfam" id="PF03480">
    <property type="entry name" value="DctP"/>
    <property type="match status" value="1"/>
</dbReference>
<dbReference type="CDD" id="cd13666">
    <property type="entry name" value="PBP2_TRAP_DctP_like_1"/>
    <property type="match status" value="1"/>
</dbReference>